<gene>
    <name evidence="5" type="ORF">I7X43_09285</name>
</gene>
<reference evidence="5" key="1">
    <citation type="submission" date="2020-12" db="EMBL/GenBank/DDBJ databases">
        <title>The genome sequence of Inhella sp. 4Y17.</title>
        <authorList>
            <person name="Liu Y."/>
        </authorList>
    </citation>
    <scope>NUCLEOTIDE SEQUENCE</scope>
    <source>
        <strain evidence="5">4Y10</strain>
    </source>
</reference>
<evidence type="ECO:0000256" key="4">
    <source>
        <dbReference type="SAM" id="SignalP"/>
    </source>
</evidence>
<evidence type="ECO:0000256" key="1">
    <source>
        <dbReference type="ARBA" id="ARBA00022737"/>
    </source>
</evidence>
<dbReference type="GO" id="GO:0085020">
    <property type="term" value="P:protein K6-linked ubiquitination"/>
    <property type="evidence" value="ECO:0007669"/>
    <property type="project" value="TreeGrafter"/>
</dbReference>
<keyword evidence="2 3" id="KW-0040">ANK repeat</keyword>
<accession>A0A931IXU4</accession>
<dbReference type="GO" id="GO:0004842">
    <property type="term" value="F:ubiquitin-protein transferase activity"/>
    <property type="evidence" value="ECO:0007669"/>
    <property type="project" value="TreeGrafter"/>
</dbReference>
<organism evidence="5 6">
    <name type="scientific">Inhella gelatinilytica</name>
    <dbReference type="NCBI Taxonomy" id="2795030"/>
    <lineage>
        <taxon>Bacteria</taxon>
        <taxon>Pseudomonadati</taxon>
        <taxon>Pseudomonadota</taxon>
        <taxon>Betaproteobacteria</taxon>
        <taxon>Burkholderiales</taxon>
        <taxon>Sphaerotilaceae</taxon>
        <taxon>Inhella</taxon>
    </lineage>
</organism>
<dbReference type="RefSeq" id="WP_198100653.1">
    <property type="nucleotide sequence ID" value="NZ_JAEDAL010000003.1"/>
</dbReference>
<feature type="signal peptide" evidence="4">
    <location>
        <begin position="1"/>
        <end position="20"/>
    </location>
</feature>
<comment type="caution">
    <text evidence="5">The sequence shown here is derived from an EMBL/GenBank/DDBJ whole genome shotgun (WGS) entry which is preliminary data.</text>
</comment>
<dbReference type="SUPFAM" id="SSF48403">
    <property type="entry name" value="Ankyrin repeat"/>
    <property type="match status" value="1"/>
</dbReference>
<dbReference type="PANTHER" id="PTHR24171">
    <property type="entry name" value="ANKYRIN REPEAT DOMAIN-CONTAINING PROTEIN 39-RELATED"/>
    <property type="match status" value="1"/>
</dbReference>
<dbReference type="SMART" id="SM00248">
    <property type="entry name" value="ANK"/>
    <property type="match status" value="4"/>
</dbReference>
<dbReference type="Proteomes" id="UP000620139">
    <property type="component" value="Unassembled WGS sequence"/>
</dbReference>
<dbReference type="InterPro" id="IPR036770">
    <property type="entry name" value="Ankyrin_rpt-contain_sf"/>
</dbReference>
<dbReference type="Pfam" id="PF12796">
    <property type="entry name" value="Ank_2"/>
    <property type="match status" value="2"/>
</dbReference>
<dbReference type="PROSITE" id="PS50297">
    <property type="entry name" value="ANK_REP_REGION"/>
    <property type="match status" value="1"/>
</dbReference>
<protein>
    <submittedName>
        <fullName evidence="5">Ankyrin repeat domain-containing protein</fullName>
    </submittedName>
</protein>
<keyword evidence="1" id="KW-0677">Repeat</keyword>
<evidence type="ECO:0000256" key="2">
    <source>
        <dbReference type="ARBA" id="ARBA00023043"/>
    </source>
</evidence>
<feature type="repeat" description="ANK" evidence="3">
    <location>
        <begin position="91"/>
        <end position="123"/>
    </location>
</feature>
<dbReference type="EMBL" id="JAEDAL010000003">
    <property type="protein sequence ID" value="MBH9553049.1"/>
    <property type="molecule type" value="Genomic_DNA"/>
</dbReference>
<feature type="chain" id="PRO_5038094672" evidence="4">
    <location>
        <begin position="21"/>
        <end position="222"/>
    </location>
</feature>
<name>A0A931IXU4_9BURK</name>
<dbReference type="AlphaFoldDB" id="A0A931IXU4"/>
<proteinExistence type="predicted"/>
<evidence type="ECO:0000313" key="6">
    <source>
        <dbReference type="Proteomes" id="UP000620139"/>
    </source>
</evidence>
<dbReference type="PROSITE" id="PS50088">
    <property type="entry name" value="ANK_REPEAT"/>
    <property type="match status" value="2"/>
</dbReference>
<evidence type="ECO:0000256" key="3">
    <source>
        <dbReference type="PROSITE-ProRule" id="PRU00023"/>
    </source>
</evidence>
<evidence type="ECO:0000313" key="5">
    <source>
        <dbReference type="EMBL" id="MBH9553049.1"/>
    </source>
</evidence>
<keyword evidence="6" id="KW-1185">Reference proteome</keyword>
<dbReference type="PANTHER" id="PTHR24171:SF8">
    <property type="entry name" value="BRCA1-ASSOCIATED RING DOMAIN PROTEIN 1"/>
    <property type="match status" value="1"/>
</dbReference>
<feature type="repeat" description="ANK" evidence="3">
    <location>
        <begin position="158"/>
        <end position="190"/>
    </location>
</feature>
<keyword evidence="4" id="KW-0732">Signal</keyword>
<sequence length="222" mass="23836">MLIRRVFLSSLVALPMGGRAAPSSLEQQLFKTIELDQGHFVLKLLLDGVDPNAVGPQGQRPLHWALMHEAGKAVDALLADPRTQVESENDAGERPMMLAALRGRMEWVKALHRRGAHVEPKRGQKAWGALHYACSGPDEGVSAWLLAQGADPNARSENGTTPLMMALGYGRIDSAAVLLKHGADGQAVNDLGLGAWEFAKRAGRPEAAEKLGLKPTTVSDKT</sequence>
<dbReference type="Gene3D" id="1.25.40.20">
    <property type="entry name" value="Ankyrin repeat-containing domain"/>
    <property type="match status" value="2"/>
</dbReference>
<dbReference type="InterPro" id="IPR002110">
    <property type="entry name" value="Ankyrin_rpt"/>
</dbReference>